<feature type="domain" description="UBX" evidence="2">
    <location>
        <begin position="506"/>
        <end position="573"/>
    </location>
</feature>
<dbReference type="CDD" id="cd01767">
    <property type="entry name" value="UBX"/>
    <property type="match status" value="1"/>
</dbReference>
<organism evidence="3 4">
    <name type="scientific">Eutypa lata (strain UCR-EL1)</name>
    <name type="common">Grapevine dieback disease fungus</name>
    <name type="synonym">Eutypa armeniacae</name>
    <dbReference type="NCBI Taxonomy" id="1287681"/>
    <lineage>
        <taxon>Eukaryota</taxon>
        <taxon>Fungi</taxon>
        <taxon>Dikarya</taxon>
        <taxon>Ascomycota</taxon>
        <taxon>Pezizomycotina</taxon>
        <taxon>Sordariomycetes</taxon>
        <taxon>Xylariomycetidae</taxon>
        <taxon>Xylariales</taxon>
        <taxon>Diatrypaceae</taxon>
        <taxon>Eutypa</taxon>
    </lineage>
</organism>
<dbReference type="SUPFAM" id="SSF52833">
    <property type="entry name" value="Thioredoxin-like"/>
    <property type="match status" value="1"/>
</dbReference>
<evidence type="ECO:0000313" key="4">
    <source>
        <dbReference type="Proteomes" id="UP000012174"/>
    </source>
</evidence>
<dbReference type="Gene3D" id="3.10.20.90">
    <property type="entry name" value="Phosphatidylinositol 3-kinase Catalytic Subunit, Chain A, domain 1"/>
    <property type="match status" value="1"/>
</dbReference>
<dbReference type="Pfam" id="PF14555">
    <property type="entry name" value="UBA_4"/>
    <property type="match status" value="1"/>
</dbReference>
<dbReference type="PANTHER" id="PTHR23322:SF6">
    <property type="entry name" value="UBX DOMAIN-CONTAINING PROTEIN 7"/>
    <property type="match status" value="1"/>
</dbReference>
<accession>M7TE06</accession>
<feature type="compositionally biased region" description="Basic and acidic residues" evidence="1">
    <location>
        <begin position="442"/>
        <end position="452"/>
    </location>
</feature>
<keyword evidence="4" id="KW-1185">Reference proteome</keyword>
<proteinExistence type="predicted"/>
<feature type="region of interest" description="Disordered" evidence="1">
    <location>
        <begin position="192"/>
        <end position="233"/>
    </location>
</feature>
<dbReference type="STRING" id="1287681.M7TE06"/>
<dbReference type="Pfam" id="PF00789">
    <property type="entry name" value="UBX"/>
    <property type="match status" value="1"/>
</dbReference>
<dbReference type="Proteomes" id="UP000012174">
    <property type="component" value="Unassembled WGS sequence"/>
</dbReference>
<protein>
    <submittedName>
        <fullName evidence="3">Putative ubx domain protein</fullName>
    </submittedName>
</protein>
<dbReference type="CDD" id="cd02958">
    <property type="entry name" value="UAS"/>
    <property type="match status" value="1"/>
</dbReference>
<evidence type="ECO:0000313" key="3">
    <source>
        <dbReference type="EMBL" id="EMR68116.1"/>
    </source>
</evidence>
<evidence type="ECO:0000256" key="1">
    <source>
        <dbReference type="SAM" id="MobiDB-lite"/>
    </source>
</evidence>
<dbReference type="PROSITE" id="PS50330">
    <property type="entry name" value="UIM"/>
    <property type="match status" value="1"/>
</dbReference>
<dbReference type="EMBL" id="KB706305">
    <property type="protein sequence ID" value="EMR68116.1"/>
    <property type="molecule type" value="Genomic_DNA"/>
</dbReference>
<dbReference type="InterPro" id="IPR029071">
    <property type="entry name" value="Ubiquitin-like_domsf"/>
</dbReference>
<dbReference type="GO" id="GO:0005634">
    <property type="term" value="C:nucleus"/>
    <property type="evidence" value="ECO:0007669"/>
    <property type="project" value="TreeGrafter"/>
</dbReference>
<dbReference type="PROSITE" id="PS50033">
    <property type="entry name" value="UBX"/>
    <property type="match status" value="1"/>
</dbReference>
<feature type="region of interest" description="Disordered" evidence="1">
    <location>
        <begin position="40"/>
        <end position="159"/>
    </location>
</feature>
<dbReference type="SUPFAM" id="SSF54236">
    <property type="entry name" value="Ubiquitin-like"/>
    <property type="match status" value="1"/>
</dbReference>
<dbReference type="InterPro" id="IPR006577">
    <property type="entry name" value="UAS"/>
</dbReference>
<feature type="compositionally biased region" description="Low complexity" evidence="1">
    <location>
        <begin position="49"/>
        <end position="74"/>
    </location>
</feature>
<dbReference type="SMART" id="SM00594">
    <property type="entry name" value="UAS"/>
    <property type="match status" value="1"/>
</dbReference>
<dbReference type="InterPro" id="IPR036249">
    <property type="entry name" value="Thioredoxin-like_sf"/>
</dbReference>
<feature type="compositionally biased region" description="Acidic residues" evidence="1">
    <location>
        <begin position="92"/>
        <end position="119"/>
    </location>
</feature>
<dbReference type="KEGG" id="ela:UCREL1_4865"/>
<evidence type="ECO:0000259" key="2">
    <source>
        <dbReference type="PROSITE" id="PS50033"/>
    </source>
</evidence>
<dbReference type="Gene3D" id="3.40.30.10">
    <property type="entry name" value="Glutaredoxin"/>
    <property type="match status" value="1"/>
</dbReference>
<dbReference type="InterPro" id="IPR003903">
    <property type="entry name" value="UIM_dom"/>
</dbReference>
<dbReference type="Pfam" id="PF13899">
    <property type="entry name" value="Thioredoxin_7"/>
    <property type="match status" value="1"/>
</dbReference>
<reference evidence="4" key="1">
    <citation type="journal article" date="2013" name="Genome Announc.">
        <title>Draft genome sequence of the grapevine dieback fungus Eutypa lata UCR-EL1.</title>
        <authorList>
            <person name="Blanco-Ulate B."/>
            <person name="Rolshausen P.E."/>
            <person name="Cantu D."/>
        </authorList>
    </citation>
    <scope>NUCLEOTIDE SEQUENCE [LARGE SCALE GENOMIC DNA]</scope>
    <source>
        <strain evidence="4">UCR-EL1</strain>
    </source>
</reference>
<dbReference type="GO" id="GO:0043161">
    <property type="term" value="P:proteasome-mediated ubiquitin-dependent protein catabolic process"/>
    <property type="evidence" value="ECO:0007669"/>
    <property type="project" value="TreeGrafter"/>
</dbReference>
<dbReference type="OMA" id="PAIFDCQ"/>
<dbReference type="PANTHER" id="PTHR23322">
    <property type="entry name" value="FAS-ASSOCIATED PROTEIN"/>
    <property type="match status" value="1"/>
</dbReference>
<dbReference type="GO" id="GO:0043130">
    <property type="term" value="F:ubiquitin binding"/>
    <property type="evidence" value="ECO:0007669"/>
    <property type="project" value="TreeGrafter"/>
</dbReference>
<dbReference type="SUPFAM" id="SSF46934">
    <property type="entry name" value="UBA-like"/>
    <property type="match status" value="1"/>
</dbReference>
<dbReference type="AlphaFoldDB" id="M7TE06"/>
<name>M7TE06_EUTLA</name>
<dbReference type="Gene3D" id="1.10.8.10">
    <property type="entry name" value="DNA helicase RuvA subunit, C-terminal domain"/>
    <property type="match status" value="1"/>
</dbReference>
<dbReference type="OrthoDB" id="270602at2759"/>
<feature type="region of interest" description="Disordered" evidence="1">
    <location>
        <begin position="407"/>
        <end position="475"/>
    </location>
</feature>
<gene>
    <name evidence="3" type="ORF">UCREL1_4865</name>
</gene>
<dbReference type="InterPro" id="IPR050730">
    <property type="entry name" value="UBX_domain-protein"/>
</dbReference>
<sequence length="577" mass="63300">MDEEVEQFMAVTGTTSEQVARGYLEISNGDPMQAIQLFFENPELQASFTQPQQPTAPSRPSAPAPATTTTNSSSRTRRSGREDAQGVIHLDSDDDDDDDDDDEPDIPMTDDDFGGDDDDVHAVARTAQEEEDAAMARRLQEEMYGENPGHPGSADDVRAPIARRTETLAAPDPMWAPENDHTAALLERMRWREGPTPGGSRNPFSQSVWDDPEAPPVPASTRPGGPGTSSASRRLADLFRPPHELMSHMNWDAAREAGKEEKKWILVNLQDMSDFNCQALNRDHWKNENIKALLHEHFVFLQYEKGDPRADSYVTFYFPNQAHENPSNYPHVSIIDPRTGEQVKVWSGLPFPPPAELHADLVEFLDRYSLSKNSKNPVPKSKPKTKHIDYGRMSEEEMMRMALEQSLESNGGGGGGGGDGGGSGSNVQDPDALTKSNPDISGGEKGKGRATDESSTDLTGGSAETPLSPQPAHGEDSVFARISSTNPHAEPAPDPAVTTRIQFRHSGGRVIRRFAVTDPVRRLYEWLKAEPLQGQAAGVPFELKTMPAGRDLIGELDSTVEEAKLKNGTVMIEYIED</sequence>
<dbReference type="InterPro" id="IPR001012">
    <property type="entry name" value="UBX_dom"/>
</dbReference>
<feature type="compositionally biased region" description="Gly residues" evidence="1">
    <location>
        <begin position="410"/>
        <end position="424"/>
    </location>
</feature>
<dbReference type="InterPro" id="IPR009060">
    <property type="entry name" value="UBA-like_sf"/>
</dbReference>
<dbReference type="HOGENOM" id="CLU_021255_2_0_1"/>
<dbReference type="eggNOG" id="KOG1364">
    <property type="taxonomic scope" value="Eukaryota"/>
</dbReference>